<keyword evidence="7" id="KW-1185">Reference proteome</keyword>
<dbReference type="InterPro" id="IPR019775">
    <property type="entry name" value="WD40_repeat_CS"/>
</dbReference>
<dbReference type="PROSITE" id="PS00678">
    <property type="entry name" value="WD_REPEATS_1"/>
    <property type="match status" value="2"/>
</dbReference>
<dbReference type="PROSITE" id="PS50082">
    <property type="entry name" value="WD_REPEATS_2"/>
    <property type="match status" value="8"/>
</dbReference>
<dbReference type="Pfam" id="PF20703">
    <property type="entry name" value="nSTAND1"/>
    <property type="match status" value="1"/>
</dbReference>
<feature type="repeat" description="WD" evidence="3">
    <location>
        <begin position="1278"/>
        <end position="1319"/>
    </location>
</feature>
<evidence type="ECO:0000259" key="5">
    <source>
        <dbReference type="Pfam" id="PF20703"/>
    </source>
</evidence>
<evidence type="ECO:0000256" key="4">
    <source>
        <dbReference type="SAM" id="MobiDB-lite"/>
    </source>
</evidence>
<dbReference type="CDD" id="cd00200">
    <property type="entry name" value="WD40"/>
    <property type="match status" value="2"/>
</dbReference>
<dbReference type="Proteomes" id="UP000653411">
    <property type="component" value="Unassembled WGS sequence"/>
</dbReference>
<dbReference type="PROSITE" id="PS50294">
    <property type="entry name" value="WD_REPEATS_REGION"/>
    <property type="match status" value="6"/>
</dbReference>
<accession>A0A917XJG4</accession>
<name>A0A917XJG4_9ACTN</name>
<evidence type="ECO:0000256" key="1">
    <source>
        <dbReference type="ARBA" id="ARBA00022574"/>
    </source>
</evidence>
<evidence type="ECO:0000313" key="7">
    <source>
        <dbReference type="Proteomes" id="UP000653411"/>
    </source>
</evidence>
<evidence type="ECO:0000256" key="3">
    <source>
        <dbReference type="PROSITE-ProRule" id="PRU00221"/>
    </source>
</evidence>
<protein>
    <recommendedName>
        <fullName evidence="5">Novel STAND NTPase 1 domain-containing protein</fullName>
    </recommendedName>
</protein>
<dbReference type="EMBL" id="BMML01000018">
    <property type="protein sequence ID" value="GGN29914.1"/>
    <property type="molecule type" value="Genomic_DNA"/>
</dbReference>
<dbReference type="Pfam" id="PF13365">
    <property type="entry name" value="Trypsin_2"/>
    <property type="match status" value="1"/>
</dbReference>
<feature type="repeat" description="WD" evidence="3">
    <location>
        <begin position="1074"/>
        <end position="1116"/>
    </location>
</feature>
<dbReference type="InterPro" id="IPR001680">
    <property type="entry name" value="WD40_rpt"/>
</dbReference>
<dbReference type="InterPro" id="IPR049052">
    <property type="entry name" value="nSTAND1"/>
</dbReference>
<dbReference type="PANTHER" id="PTHR19848">
    <property type="entry name" value="WD40 REPEAT PROTEIN"/>
    <property type="match status" value="1"/>
</dbReference>
<dbReference type="InterPro" id="IPR020472">
    <property type="entry name" value="WD40_PAC1"/>
</dbReference>
<feature type="repeat" description="WD" evidence="3">
    <location>
        <begin position="1320"/>
        <end position="1361"/>
    </location>
</feature>
<proteinExistence type="predicted"/>
<dbReference type="Gene3D" id="3.40.50.300">
    <property type="entry name" value="P-loop containing nucleotide triphosphate hydrolases"/>
    <property type="match status" value="1"/>
</dbReference>
<feature type="repeat" description="WD" evidence="3">
    <location>
        <begin position="1125"/>
        <end position="1157"/>
    </location>
</feature>
<comment type="caution">
    <text evidence="6">The sequence shown here is derived from an EMBL/GenBank/DDBJ whole genome shotgun (WGS) entry which is preliminary data.</text>
</comment>
<dbReference type="SUPFAM" id="SSF50494">
    <property type="entry name" value="Trypsin-like serine proteases"/>
    <property type="match status" value="1"/>
</dbReference>
<dbReference type="PANTHER" id="PTHR19848:SF8">
    <property type="entry name" value="F-BOX AND WD REPEAT DOMAIN CONTAINING 7"/>
    <property type="match status" value="1"/>
</dbReference>
<dbReference type="SMART" id="SM00320">
    <property type="entry name" value="WD40"/>
    <property type="match status" value="14"/>
</dbReference>
<keyword evidence="2" id="KW-0677">Repeat</keyword>
<dbReference type="Gene3D" id="2.40.10.120">
    <property type="match status" value="1"/>
</dbReference>
<reference evidence="6" key="2">
    <citation type="submission" date="2020-09" db="EMBL/GenBank/DDBJ databases">
        <authorList>
            <person name="Sun Q."/>
            <person name="Zhou Y."/>
        </authorList>
    </citation>
    <scope>NUCLEOTIDE SEQUENCE</scope>
    <source>
        <strain evidence="6">CGMCC 4.7110</strain>
    </source>
</reference>
<dbReference type="Pfam" id="PF00400">
    <property type="entry name" value="WD40"/>
    <property type="match status" value="9"/>
</dbReference>
<gene>
    <name evidence="6" type="ORF">GCM10011578_066620</name>
</gene>
<feature type="repeat" description="WD" evidence="3">
    <location>
        <begin position="832"/>
        <end position="864"/>
    </location>
</feature>
<evidence type="ECO:0000313" key="6">
    <source>
        <dbReference type="EMBL" id="GGN29914.1"/>
    </source>
</evidence>
<dbReference type="SUPFAM" id="SSF50998">
    <property type="entry name" value="Quinoprotein alcohol dehydrogenase-like"/>
    <property type="match status" value="2"/>
</dbReference>
<dbReference type="InterPro" id="IPR011047">
    <property type="entry name" value="Quinoprotein_ADH-like_sf"/>
</dbReference>
<feature type="repeat" description="WD" evidence="3">
    <location>
        <begin position="990"/>
        <end position="1031"/>
    </location>
</feature>
<feature type="compositionally biased region" description="Basic and acidic residues" evidence="4">
    <location>
        <begin position="383"/>
        <end position="392"/>
    </location>
</feature>
<dbReference type="InterPro" id="IPR009003">
    <property type="entry name" value="Peptidase_S1_PA"/>
</dbReference>
<sequence length="1435" mass="153488">MEPGRERRRLLTHPARWQTVATDSPNPDAGFGGAAAPHACGAVAQVLADGGGVAGAGFLIAPDAVATCAHVIQDCGSSPGGRVEFAFVGLHGAPQVTGRVLTGTWRPPDGDDVAVVRLDEPVTAVHPLPFGSARGSREHPVWSYGFPAQAPRGGHFGYATAGELLTGAPGRTGPLLQLTDANDLTQGFSGGPVVDEVSGLVIGMLTSIAPPDGHMRGQNIAYATPTEVLREIWPVLRESALRPYRGLEPFTAEHAAFFHGRDDALESVLGALATRRRGVLLLGPSGSGKTSLIQAGVLPALAEGAVPGSDRWLPVLVPRPGTDLSAEADRHGLPGARYEGIVAAVRARLAAEPVCDRIVLIIDQFEEVFTPAARMSAPAGRPDAPKAAETARGETTGGEADDDTARSGETALMSAIEQLTALLGSREAVSLVLIMRDDFYPRLAAQAPLLLKAAASGILNVPTTLGRGQLRAIVSRPAQRAGIRFEKGLCERIVADVLAADHEDALAGRAPVALLAPLELTLNRLWERRSDGRLTHEAYERIGRIAGSLTNWCDSALDDLPASHHTVARRILTALVRPADAVRRVPATRQRVPLRILRELAAHVSDTDPQEADERTGTVLATLTRHRVITVHADPTGGSPGGEVAELVHDTLTRDWEELREWVAQDARFQAWLHRAEEARARWDRCRDPGDLLHGSDLAAGLEWLEQRRLPREITAFVHAGRRNQQAIVHRARVINVVLASVLALFVIATGVAFWQRQAATFERQEASTVQRQADSRRLALQSGALLDTDPDLAALLAVAAHRLSPTREATAALYTAAGLPLRRRLTGDLCSVAFSPDGRTLVTGSLDGSLRWWDPATGRLRARVAGGGGSVCSLAFSPDGRTLATVGAKAQLRDAATGRVRTTLAVPRKYTIDRIGFSGDGRSAVTADGLGRTVRIWDADTGRVRVAFRGFRDFVRAAELSPDGRFIAITDASGVQLRDVVTGDVRLHLATSSDDVTSMAFAPDGRTLVTGGGDGALCWWDPVTGRLQAKDTSHKDLVSSMVFSRDGRTLATGSYDNTARLWDNVTHSARTVFVGHKEPVQEVALSPDGHTLASVGAWSGGVRLWNVAQKTGSITFTGRSDMDAVAFSRDGRTVAASQYEGRVRLWDPATGRERETLARQPLTADALVFLPDGRTLMCVGRDVQLWDAASGRRRTVLTTPKNEEIVASPDGRLLATVADRGVVHVWSAVTGRLRRSIASGGVYTRADAFSPDGRILATVEWPRVRLWAVASGRLRAQISSQDEVSTVAFSPDGRMVATGGVGGTVRLWDVPTGRFRAEFSGHSDEVTDVAFSPDGRSLAAASTDHTTLLWDIATGSLRSTFTGHNSAVLAVAFSPDGHMLATGGRDHTVRLWNVELPRSTAAIHMVCRAVGRDLTEEERAEYLPNERLRACAPQ</sequence>
<feature type="repeat" description="WD" evidence="3">
    <location>
        <begin position="1032"/>
        <end position="1064"/>
    </location>
</feature>
<feature type="domain" description="Novel STAND NTPase 1" evidence="5">
    <location>
        <begin position="243"/>
        <end position="686"/>
    </location>
</feature>
<evidence type="ECO:0000256" key="2">
    <source>
        <dbReference type="ARBA" id="ARBA00022737"/>
    </source>
</evidence>
<dbReference type="SUPFAM" id="SSF52540">
    <property type="entry name" value="P-loop containing nucleoside triphosphate hydrolases"/>
    <property type="match status" value="1"/>
</dbReference>
<dbReference type="PRINTS" id="PR00320">
    <property type="entry name" value="GPROTEINBRPT"/>
</dbReference>
<dbReference type="InterPro" id="IPR015943">
    <property type="entry name" value="WD40/YVTN_repeat-like_dom_sf"/>
</dbReference>
<dbReference type="Gene3D" id="2.130.10.10">
    <property type="entry name" value="YVTN repeat-like/Quinoprotein amine dehydrogenase"/>
    <property type="match status" value="4"/>
</dbReference>
<reference evidence="6" key="1">
    <citation type="journal article" date="2014" name="Int. J. Syst. Evol. Microbiol.">
        <title>Complete genome sequence of Corynebacterium casei LMG S-19264T (=DSM 44701T), isolated from a smear-ripened cheese.</title>
        <authorList>
            <consortium name="US DOE Joint Genome Institute (JGI-PGF)"/>
            <person name="Walter F."/>
            <person name="Albersmeier A."/>
            <person name="Kalinowski J."/>
            <person name="Ruckert C."/>
        </authorList>
    </citation>
    <scope>NUCLEOTIDE SEQUENCE</scope>
    <source>
        <strain evidence="6">CGMCC 4.7110</strain>
    </source>
</reference>
<feature type="region of interest" description="Disordered" evidence="4">
    <location>
        <begin position="375"/>
        <end position="405"/>
    </location>
</feature>
<organism evidence="6 7">
    <name type="scientific">Streptomyces fuscichromogenes</name>
    <dbReference type="NCBI Taxonomy" id="1324013"/>
    <lineage>
        <taxon>Bacteria</taxon>
        <taxon>Bacillati</taxon>
        <taxon>Actinomycetota</taxon>
        <taxon>Actinomycetes</taxon>
        <taxon>Kitasatosporales</taxon>
        <taxon>Streptomycetaceae</taxon>
        <taxon>Streptomyces</taxon>
    </lineage>
</organism>
<dbReference type="InterPro" id="IPR027417">
    <property type="entry name" value="P-loop_NTPase"/>
</dbReference>
<keyword evidence="1 3" id="KW-0853">WD repeat</keyword>
<feature type="repeat" description="WD" evidence="3">
    <location>
        <begin position="1362"/>
        <end position="1403"/>
    </location>
</feature>